<reference evidence="1" key="1">
    <citation type="submission" date="2021-04" db="EMBL/GenBank/DDBJ databases">
        <title>Sequencing of actinobacteria type strains.</title>
        <authorList>
            <person name="Nguyen G.-S."/>
            <person name="Wentzel A."/>
        </authorList>
    </citation>
    <scope>NUCLEOTIDE SEQUENCE</scope>
    <source>
        <strain evidence="1">DSM 42095</strain>
    </source>
</reference>
<dbReference type="AlphaFoldDB" id="A0A8T4IMZ9"/>
<comment type="caution">
    <text evidence="1">The sequence shown here is derived from an EMBL/GenBank/DDBJ whole genome shotgun (WGS) entry which is preliminary data.</text>
</comment>
<dbReference type="EMBL" id="JAGSMN010000198">
    <property type="protein sequence ID" value="MBR7673349.1"/>
    <property type="molecule type" value="Genomic_DNA"/>
</dbReference>
<keyword evidence="2" id="KW-1185">Reference proteome</keyword>
<name>A0A8T4IMZ9_9ACTN</name>
<evidence type="ECO:0000313" key="1">
    <source>
        <dbReference type="EMBL" id="MBR7673349.1"/>
    </source>
</evidence>
<sequence>MTAELSADEYRSLLSDALPRAQDADTVQPTLNTLFTPDSHRLALDVDTTVVRGGRGVGKTFWFRSLLDERLRLVAAQEYRIDRLSRLSVAAGYGAALDPGRYPGPATLRTLVESGVEPKDLWTTVLLVALGQPELQKIRFWNKRVEWVRAHPDDRDWTIAEADRQTQEEGSTQLILFDALEHLHADRRQADRLVAGILQLALELRLGTRNIRCKVFIRPDMFDGALLHFPDASKLTTNAASLHWAPANLYGLFFHSLGNQPGETAARFRALTPGWTEPTTGRHLPPPSLRGDEQAQAEAFKAIAGPYMGANFRKGHTYTWLPNHLMDGGEQVSPRSFLSALSEAVQETISRYATHGYALHHEGIRSGVQSASRIRVKEIREDLPWVPVAIEPMQGQQVPIDESLVLALWETDALTDALRRQAESLGGGDEGEIRTGPRNPDRYADLVDELIDLGVMRRRKDGRIDLPDVYRIAFSVGRKGGVPKVKA</sequence>
<protein>
    <submittedName>
        <fullName evidence="1">Uncharacterized protein</fullName>
    </submittedName>
</protein>
<accession>A0A8T4IMZ9</accession>
<proteinExistence type="predicted"/>
<dbReference type="Proteomes" id="UP000675554">
    <property type="component" value="Unassembled WGS sequence"/>
</dbReference>
<gene>
    <name evidence="1" type="ORF">KDA82_10030</name>
</gene>
<organism evidence="1 2">
    <name type="scientific">Streptomyces daliensis</name>
    <dbReference type="NCBI Taxonomy" id="299421"/>
    <lineage>
        <taxon>Bacteria</taxon>
        <taxon>Bacillati</taxon>
        <taxon>Actinomycetota</taxon>
        <taxon>Actinomycetes</taxon>
        <taxon>Kitasatosporales</taxon>
        <taxon>Streptomycetaceae</taxon>
        <taxon>Streptomyces</taxon>
    </lineage>
</organism>
<evidence type="ECO:0000313" key="2">
    <source>
        <dbReference type="Proteomes" id="UP000675554"/>
    </source>
</evidence>